<dbReference type="EMBL" id="CP027062">
    <property type="protein sequence ID" value="AVI49949.1"/>
    <property type="molecule type" value="Genomic_DNA"/>
</dbReference>
<feature type="transmembrane region" description="Helical" evidence="1">
    <location>
        <begin position="36"/>
        <end position="54"/>
    </location>
</feature>
<sequence>MMKVLFKKRYFIPFLLVLVCEIAIAIFHFHRFVRGFLGDVLVIPLLYFLLRAFLTITHKSTIYVVLGFAFIVEILQLFKLSEIMNINSEVLETILGNTFDWKDLLAYGLGAFCIHLVHVVTAD</sequence>
<dbReference type="Proteomes" id="UP000238442">
    <property type="component" value="Chromosome"/>
</dbReference>
<dbReference type="InterPro" id="IPR021257">
    <property type="entry name" value="DUF2809"/>
</dbReference>
<reference evidence="2 3" key="1">
    <citation type="submission" date="2018-02" db="EMBL/GenBank/DDBJ databases">
        <title>Genomic analysis of the strain RR4-38 isolated from a seawater recirculating aquaculture system.</title>
        <authorList>
            <person name="Kim Y.-S."/>
            <person name="Jang Y.H."/>
            <person name="Kim K.-H."/>
        </authorList>
    </citation>
    <scope>NUCLEOTIDE SEQUENCE [LARGE SCALE GENOMIC DNA]</scope>
    <source>
        <strain evidence="2 3">RR4-38</strain>
    </source>
</reference>
<evidence type="ECO:0000313" key="2">
    <source>
        <dbReference type="EMBL" id="AVI49949.1"/>
    </source>
</evidence>
<evidence type="ECO:0000313" key="3">
    <source>
        <dbReference type="Proteomes" id="UP000238442"/>
    </source>
</evidence>
<keyword evidence="1" id="KW-0812">Transmembrane</keyword>
<evidence type="ECO:0000256" key="1">
    <source>
        <dbReference type="SAM" id="Phobius"/>
    </source>
</evidence>
<dbReference type="Pfam" id="PF10990">
    <property type="entry name" value="DUF2809"/>
    <property type="match status" value="1"/>
</dbReference>
<accession>A0A2S0HTD4</accession>
<feature type="transmembrane region" description="Helical" evidence="1">
    <location>
        <begin position="61"/>
        <end position="78"/>
    </location>
</feature>
<keyword evidence="3" id="KW-1185">Reference proteome</keyword>
<feature type="transmembrane region" description="Helical" evidence="1">
    <location>
        <begin position="12"/>
        <end position="30"/>
    </location>
</feature>
<dbReference type="RefSeq" id="WP_105214366.1">
    <property type="nucleotide sequence ID" value="NZ_CP027062.1"/>
</dbReference>
<keyword evidence="1" id="KW-1133">Transmembrane helix</keyword>
<keyword evidence="1" id="KW-0472">Membrane</keyword>
<feature type="transmembrane region" description="Helical" evidence="1">
    <location>
        <begin position="104"/>
        <end position="122"/>
    </location>
</feature>
<proteinExistence type="predicted"/>
<name>A0A2S0HTD4_9FLAO</name>
<dbReference type="OrthoDB" id="5360192at2"/>
<protein>
    <submittedName>
        <fullName evidence="2">DUF2809 domain-containing protein</fullName>
    </submittedName>
</protein>
<dbReference type="KEGG" id="aue:C5O00_01705"/>
<gene>
    <name evidence="2" type="ORF">C5O00_01705</name>
</gene>
<dbReference type="AlphaFoldDB" id="A0A2S0HTD4"/>
<organism evidence="2 3">
    <name type="scientific">Pukyongia salina</name>
    <dbReference type="NCBI Taxonomy" id="2094025"/>
    <lineage>
        <taxon>Bacteria</taxon>
        <taxon>Pseudomonadati</taxon>
        <taxon>Bacteroidota</taxon>
        <taxon>Flavobacteriia</taxon>
        <taxon>Flavobacteriales</taxon>
        <taxon>Flavobacteriaceae</taxon>
        <taxon>Pukyongia</taxon>
    </lineage>
</organism>